<feature type="compositionally biased region" description="Low complexity" evidence="1">
    <location>
        <begin position="48"/>
        <end position="62"/>
    </location>
</feature>
<dbReference type="EMBL" id="VSRR010001872">
    <property type="protein sequence ID" value="MPC28206.1"/>
    <property type="molecule type" value="Genomic_DNA"/>
</dbReference>
<dbReference type="Proteomes" id="UP000324222">
    <property type="component" value="Unassembled WGS sequence"/>
</dbReference>
<gene>
    <name evidence="2" type="ORF">E2C01_021402</name>
</gene>
<keyword evidence="3" id="KW-1185">Reference proteome</keyword>
<comment type="caution">
    <text evidence="2">The sequence shown here is derived from an EMBL/GenBank/DDBJ whole genome shotgun (WGS) entry which is preliminary data.</text>
</comment>
<sequence>MFSPHSTRSSASTGYPTGAVIPEYLQRLTQDASASPVSPLDVQGLKAGGSPQPQAAAPTGQACWSSSKPSPHYRPTWRPSTHAATQHPPLRCPPRPPRRNANWKLCQLHSGRGDGPWNAGSSSAIGHDGKLSTMLNSTFFPHCRAPWMPEAPSTSEVP</sequence>
<feature type="region of interest" description="Disordered" evidence="1">
    <location>
        <begin position="31"/>
        <end position="101"/>
    </location>
</feature>
<accession>A0A5B7E4V3</accession>
<name>A0A5B7E4V3_PORTR</name>
<evidence type="ECO:0000313" key="3">
    <source>
        <dbReference type="Proteomes" id="UP000324222"/>
    </source>
</evidence>
<dbReference type="AlphaFoldDB" id="A0A5B7E4V3"/>
<proteinExistence type="predicted"/>
<evidence type="ECO:0000313" key="2">
    <source>
        <dbReference type="EMBL" id="MPC28206.1"/>
    </source>
</evidence>
<reference evidence="2 3" key="1">
    <citation type="submission" date="2019-05" db="EMBL/GenBank/DDBJ databases">
        <title>Another draft genome of Portunus trituberculatus and its Hox gene families provides insights of decapod evolution.</title>
        <authorList>
            <person name="Jeong J.-H."/>
            <person name="Song I."/>
            <person name="Kim S."/>
            <person name="Choi T."/>
            <person name="Kim D."/>
            <person name="Ryu S."/>
            <person name="Kim W."/>
        </authorList>
    </citation>
    <scope>NUCLEOTIDE SEQUENCE [LARGE SCALE GENOMIC DNA]</scope>
    <source>
        <tissue evidence="2">Muscle</tissue>
    </source>
</reference>
<protein>
    <submittedName>
        <fullName evidence="2">Uncharacterized protein</fullName>
    </submittedName>
</protein>
<organism evidence="2 3">
    <name type="scientific">Portunus trituberculatus</name>
    <name type="common">Swimming crab</name>
    <name type="synonym">Neptunus trituberculatus</name>
    <dbReference type="NCBI Taxonomy" id="210409"/>
    <lineage>
        <taxon>Eukaryota</taxon>
        <taxon>Metazoa</taxon>
        <taxon>Ecdysozoa</taxon>
        <taxon>Arthropoda</taxon>
        <taxon>Crustacea</taxon>
        <taxon>Multicrustacea</taxon>
        <taxon>Malacostraca</taxon>
        <taxon>Eumalacostraca</taxon>
        <taxon>Eucarida</taxon>
        <taxon>Decapoda</taxon>
        <taxon>Pleocyemata</taxon>
        <taxon>Brachyura</taxon>
        <taxon>Eubrachyura</taxon>
        <taxon>Portunoidea</taxon>
        <taxon>Portunidae</taxon>
        <taxon>Portuninae</taxon>
        <taxon>Portunus</taxon>
    </lineage>
</organism>
<evidence type="ECO:0000256" key="1">
    <source>
        <dbReference type="SAM" id="MobiDB-lite"/>
    </source>
</evidence>